<dbReference type="STRING" id="1356854.N007_01020"/>
<dbReference type="InterPro" id="IPR036388">
    <property type="entry name" value="WH-like_DNA-bd_sf"/>
</dbReference>
<evidence type="ECO:0000256" key="1">
    <source>
        <dbReference type="ARBA" id="ARBA00004496"/>
    </source>
</evidence>
<dbReference type="Proteomes" id="UP000829401">
    <property type="component" value="Chromosome"/>
</dbReference>
<dbReference type="Pfam" id="PF22381">
    <property type="entry name" value="Staph_reg_Sar_Rot"/>
    <property type="match status" value="1"/>
</dbReference>
<name>T0BPY7_ALIAG</name>
<dbReference type="GO" id="GO:0003677">
    <property type="term" value="F:DNA binding"/>
    <property type="evidence" value="ECO:0007669"/>
    <property type="project" value="UniProtKB-KW"/>
</dbReference>
<dbReference type="RefSeq" id="WP_021296578.1">
    <property type="nucleotide sequence ID" value="NZ_AURB01000131.1"/>
</dbReference>
<dbReference type="InterPro" id="IPR036390">
    <property type="entry name" value="WH_DNA-bd_sf"/>
</dbReference>
<sequence length="148" mass="17224">MKKDDLLKLDNQLCFSVYALSREITKLYRPLLDELGVTYPQYLVLLVLWEEESSTVKHLGERLYLDSGTLTPMLKRMETAGLLRRDRDKEDERTVRISLTEKGQKLRANAYCIPESLLKRLGSDEQEVERLLATLRGMIQQVQQQIPN</sequence>
<dbReference type="SUPFAM" id="SSF46785">
    <property type="entry name" value="Winged helix' DNA-binding domain"/>
    <property type="match status" value="1"/>
</dbReference>
<dbReference type="InterPro" id="IPR055166">
    <property type="entry name" value="Transc_reg_Sar_Rot_HTH"/>
</dbReference>
<dbReference type="InterPro" id="IPR039422">
    <property type="entry name" value="MarR/SlyA-like"/>
</dbReference>
<evidence type="ECO:0000256" key="5">
    <source>
        <dbReference type="ARBA" id="ARBA00023163"/>
    </source>
</evidence>
<keyword evidence="3" id="KW-0805">Transcription regulation</keyword>
<dbReference type="PANTHER" id="PTHR33164:SF5">
    <property type="entry name" value="ORGANIC HYDROPEROXIDE RESISTANCE TRANSCRIPTIONAL REGULATOR"/>
    <property type="match status" value="1"/>
</dbReference>
<reference evidence="7" key="1">
    <citation type="journal article" date="2022" name="G3 (Bethesda)">
        <title>Unveiling the complete genome sequence of Alicyclobacillus acidoterrestris DSM 3922T, a taint-producing strain.</title>
        <authorList>
            <person name="Leonardo I.C."/>
            <person name="Barreto Crespo M.T."/>
            <person name="Gaspar F.B."/>
        </authorList>
    </citation>
    <scope>NUCLEOTIDE SEQUENCE [LARGE SCALE GENOMIC DNA]</scope>
    <source>
        <strain evidence="7">DSM 3922</strain>
    </source>
</reference>
<dbReference type="Gene3D" id="1.10.10.10">
    <property type="entry name" value="Winged helix-like DNA-binding domain superfamily/Winged helix DNA-binding domain"/>
    <property type="match status" value="1"/>
</dbReference>
<dbReference type="PROSITE" id="PS50995">
    <property type="entry name" value="HTH_MARR_2"/>
    <property type="match status" value="1"/>
</dbReference>
<dbReference type="FunFam" id="1.10.10.10:FF:000163">
    <property type="entry name" value="MarR family transcriptional regulator"/>
    <property type="match status" value="1"/>
</dbReference>
<dbReference type="EMBL" id="CP080467">
    <property type="protein sequence ID" value="UNO48761.1"/>
    <property type="molecule type" value="Genomic_DNA"/>
</dbReference>
<gene>
    <name evidence="6" type="ORF">K1I37_19295</name>
</gene>
<dbReference type="GO" id="GO:0005737">
    <property type="term" value="C:cytoplasm"/>
    <property type="evidence" value="ECO:0007669"/>
    <property type="project" value="UniProtKB-SubCell"/>
</dbReference>
<dbReference type="KEGG" id="aaco:K1I37_19295"/>
<accession>T0BPY7</accession>
<keyword evidence="7" id="KW-1185">Reference proteome</keyword>
<keyword evidence="5" id="KW-0804">Transcription</keyword>
<evidence type="ECO:0000256" key="2">
    <source>
        <dbReference type="ARBA" id="ARBA00022490"/>
    </source>
</evidence>
<dbReference type="OrthoDB" id="9806864at2"/>
<protein>
    <submittedName>
        <fullName evidence="6">MarR family transcriptional regulator</fullName>
    </submittedName>
</protein>
<evidence type="ECO:0000313" key="7">
    <source>
        <dbReference type="Proteomes" id="UP000829401"/>
    </source>
</evidence>
<dbReference type="PANTHER" id="PTHR33164">
    <property type="entry name" value="TRANSCRIPTIONAL REGULATOR, MARR FAMILY"/>
    <property type="match status" value="1"/>
</dbReference>
<dbReference type="eggNOG" id="COG1846">
    <property type="taxonomic scope" value="Bacteria"/>
</dbReference>
<keyword evidence="4" id="KW-0238">DNA-binding</keyword>
<dbReference type="GO" id="GO:0006950">
    <property type="term" value="P:response to stress"/>
    <property type="evidence" value="ECO:0007669"/>
    <property type="project" value="TreeGrafter"/>
</dbReference>
<accession>A0A9E6ZKV4</accession>
<dbReference type="InterPro" id="IPR000835">
    <property type="entry name" value="HTH_MarR-typ"/>
</dbReference>
<proteinExistence type="predicted"/>
<dbReference type="AlphaFoldDB" id="T0BPY7"/>
<dbReference type="PRINTS" id="PR00598">
    <property type="entry name" value="HTHMARR"/>
</dbReference>
<dbReference type="SMART" id="SM00347">
    <property type="entry name" value="HTH_MARR"/>
    <property type="match status" value="1"/>
</dbReference>
<keyword evidence="2" id="KW-0963">Cytoplasm</keyword>
<dbReference type="GO" id="GO:0003700">
    <property type="term" value="F:DNA-binding transcription factor activity"/>
    <property type="evidence" value="ECO:0007669"/>
    <property type="project" value="InterPro"/>
</dbReference>
<organism evidence="6 7">
    <name type="scientific">Alicyclobacillus acidoterrestris (strain ATCC 49025 / DSM 3922 / CIP 106132 / NCIMB 13137 / GD3B)</name>
    <dbReference type="NCBI Taxonomy" id="1356854"/>
    <lineage>
        <taxon>Bacteria</taxon>
        <taxon>Bacillati</taxon>
        <taxon>Bacillota</taxon>
        <taxon>Bacilli</taxon>
        <taxon>Bacillales</taxon>
        <taxon>Alicyclobacillaceae</taxon>
        <taxon>Alicyclobacillus</taxon>
    </lineage>
</organism>
<comment type="subcellular location">
    <subcellularLocation>
        <location evidence="1">Cytoplasm</location>
    </subcellularLocation>
</comment>
<evidence type="ECO:0000313" key="6">
    <source>
        <dbReference type="EMBL" id="UNO48761.1"/>
    </source>
</evidence>
<evidence type="ECO:0000256" key="4">
    <source>
        <dbReference type="ARBA" id="ARBA00023125"/>
    </source>
</evidence>
<evidence type="ECO:0000256" key="3">
    <source>
        <dbReference type="ARBA" id="ARBA00023015"/>
    </source>
</evidence>